<dbReference type="KEGG" id="tad:TRIADDRAFT_53480"/>
<name>B3RPC0_TRIAD</name>
<dbReference type="RefSeq" id="XP_002109996.1">
    <property type="nucleotide sequence ID" value="XM_002109960.1"/>
</dbReference>
<evidence type="ECO:0000256" key="1">
    <source>
        <dbReference type="SAM" id="MobiDB-lite"/>
    </source>
</evidence>
<gene>
    <name evidence="2" type="ORF">TRIADDRAFT_53480</name>
</gene>
<organism evidence="2 3">
    <name type="scientific">Trichoplax adhaerens</name>
    <name type="common">Trichoplax reptans</name>
    <dbReference type="NCBI Taxonomy" id="10228"/>
    <lineage>
        <taxon>Eukaryota</taxon>
        <taxon>Metazoa</taxon>
        <taxon>Placozoa</taxon>
        <taxon>Uniplacotomia</taxon>
        <taxon>Trichoplacea</taxon>
        <taxon>Trichoplacidae</taxon>
        <taxon>Trichoplax</taxon>
    </lineage>
</organism>
<evidence type="ECO:0000313" key="2">
    <source>
        <dbReference type="EMBL" id="EDV28162.1"/>
    </source>
</evidence>
<dbReference type="Proteomes" id="UP000009022">
    <property type="component" value="Unassembled WGS sequence"/>
</dbReference>
<protein>
    <submittedName>
        <fullName evidence="2">Uncharacterized protein</fullName>
    </submittedName>
</protein>
<dbReference type="EMBL" id="DS985242">
    <property type="protein sequence ID" value="EDV28162.1"/>
    <property type="molecule type" value="Genomic_DNA"/>
</dbReference>
<dbReference type="InParanoid" id="B3RPC0"/>
<evidence type="ECO:0000313" key="3">
    <source>
        <dbReference type="Proteomes" id="UP000009022"/>
    </source>
</evidence>
<accession>B3RPC0</accession>
<feature type="region of interest" description="Disordered" evidence="1">
    <location>
        <begin position="18"/>
        <end position="50"/>
    </location>
</feature>
<dbReference type="GeneID" id="6751211"/>
<dbReference type="AlphaFoldDB" id="B3RPC0"/>
<proteinExistence type="predicted"/>
<reference evidence="2 3" key="1">
    <citation type="journal article" date="2008" name="Nature">
        <title>The Trichoplax genome and the nature of placozoans.</title>
        <authorList>
            <person name="Srivastava M."/>
            <person name="Begovic E."/>
            <person name="Chapman J."/>
            <person name="Putnam N.H."/>
            <person name="Hellsten U."/>
            <person name="Kawashima T."/>
            <person name="Kuo A."/>
            <person name="Mitros T."/>
            <person name="Salamov A."/>
            <person name="Carpenter M.L."/>
            <person name="Signorovitch A.Y."/>
            <person name="Moreno M.A."/>
            <person name="Kamm K."/>
            <person name="Grimwood J."/>
            <person name="Schmutz J."/>
            <person name="Shapiro H."/>
            <person name="Grigoriev I.V."/>
            <person name="Buss L.W."/>
            <person name="Schierwater B."/>
            <person name="Dellaporta S.L."/>
            <person name="Rokhsar D.S."/>
        </authorList>
    </citation>
    <scope>NUCLEOTIDE SEQUENCE [LARGE SCALE GENOMIC DNA]</scope>
    <source>
        <strain evidence="2 3">Grell-BS-1999</strain>
    </source>
</reference>
<dbReference type="HOGENOM" id="CLU_1121353_0_0_1"/>
<sequence>MGPTPLRKNLTRPLQILSKTGKKSSPTTVRSSMVLRKRSTKRKGVDSSESLPVETVSMANDLTTNTKQRIALNLLEYENSTNLLKEVNNSTSDSNSIHEFIGDSSKSSFSSFRCTNSTNLQQENDHTLENEREMLKDSFQDSPTTVFNNQEYEIPILTEQIEDTDDIQQECYIANEKMNYSHLNRDLCSETSPTSTQRITTTTKNFMPEESYSADRNAFQEAFRDESINLYGEYLHEIVQIQGYYVVN</sequence>
<dbReference type="CTD" id="6751211"/>
<keyword evidence="3" id="KW-1185">Reference proteome</keyword>